<reference evidence="2" key="1">
    <citation type="submission" date="2023-04" db="EMBL/GenBank/DDBJ databases">
        <authorList>
            <person name="Vijverberg K."/>
            <person name="Xiong W."/>
            <person name="Schranz E."/>
        </authorList>
    </citation>
    <scope>NUCLEOTIDE SEQUENCE</scope>
</reference>
<dbReference type="AlphaFoldDB" id="A0AA35Y6D8"/>
<dbReference type="EMBL" id="OX465077">
    <property type="protein sequence ID" value="CAI9268994.1"/>
    <property type="molecule type" value="Genomic_DNA"/>
</dbReference>
<protein>
    <submittedName>
        <fullName evidence="2">Uncharacterized protein</fullName>
    </submittedName>
</protein>
<proteinExistence type="predicted"/>
<feature type="compositionally biased region" description="Polar residues" evidence="1">
    <location>
        <begin position="8"/>
        <end position="23"/>
    </location>
</feature>
<accession>A0AA35Y6D8</accession>
<evidence type="ECO:0000313" key="3">
    <source>
        <dbReference type="Proteomes" id="UP001177003"/>
    </source>
</evidence>
<gene>
    <name evidence="2" type="ORF">LSALG_LOCUS9388</name>
</gene>
<feature type="region of interest" description="Disordered" evidence="1">
    <location>
        <begin position="1"/>
        <end position="23"/>
    </location>
</feature>
<sequence length="126" mass="13906">MGKGLLTSEAQGNTSIIPTSSFETPGVDTTMSLPPFLIPTSSELPSSTHSPTFNNIIHQPITSLFHSESTNPKIVNDDATTNDGEFTGTFVDLEFDLEEENIPDHMLMIGKKFRILNRKINSFLHL</sequence>
<evidence type="ECO:0000256" key="1">
    <source>
        <dbReference type="SAM" id="MobiDB-lite"/>
    </source>
</evidence>
<dbReference type="Proteomes" id="UP001177003">
    <property type="component" value="Chromosome 1"/>
</dbReference>
<organism evidence="2 3">
    <name type="scientific">Lactuca saligna</name>
    <name type="common">Willowleaf lettuce</name>
    <dbReference type="NCBI Taxonomy" id="75948"/>
    <lineage>
        <taxon>Eukaryota</taxon>
        <taxon>Viridiplantae</taxon>
        <taxon>Streptophyta</taxon>
        <taxon>Embryophyta</taxon>
        <taxon>Tracheophyta</taxon>
        <taxon>Spermatophyta</taxon>
        <taxon>Magnoliopsida</taxon>
        <taxon>eudicotyledons</taxon>
        <taxon>Gunneridae</taxon>
        <taxon>Pentapetalae</taxon>
        <taxon>asterids</taxon>
        <taxon>campanulids</taxon>
        <taxon>Asterales</taxon>
        <taxon>Asteraceae</taxon>
        <taxon>Cichorioideae</taxon>
        <taxon>Cichorieae</taxon>
        <taxon>Lactucinae</taxon>
        <taxon>Lactuca</taxon>
    </lineage>
</organism>
<evidence type="ECO:0000313" key="2">
    <source>
        <dbReference type="EMBL" id="CAI9268994.1"/>
    </source>
</evidence>
<name>A0AA35Y6D8_LACSI</name>
<keyword evidence="3" id="KW-1185">Reference proteome</keyword>